<keyword evidence="2" id="KW-0472">Membrane</keyword>
<evidence type="ECO:0000259" key="3">
    <source>
        <dbReference type="Pfam" id="PF00557"/>
    </source>
</evidence>
<feature type="transmembrane region" description="Helical" evidence="2">
    <location>
        <begin position="33"/>
        <end position="56"/>
    </location>
</feature>
<feature type="domain" description="Peptidase M24" evidence="3">
    <location>
        <begin position="402"/>
        <end position="505"/>
    </location>
</feature>
<feature type="region of interest" description="Disordered" evidence="1">
    <location>
        <begin position="1"/>
        <end position="25"/>
    </location>
</feature>
<dbReference type="STRING" id="2082308.A0A2K1R3N3"/>
<dbReference type="InterPro" id="IPR036005">
    <property type="entry name" value="Creatinase/aminopeptidase-like"/>
</dbReference>
<keyword evidence="2" id="KW-1133">Transmembrane helix</keyword>
<proteinExistence type="predicted"/>
<keyword evidence="2" id="KW-0812">Transmembrane</keyword>
<accession>A0A2K1R3N3</accession>
<dbReference type="InParanoid" id="A0A2K1R3N3"/>
<evidence type="ECO:0000256" key="1">
    <source>
        <dbReference type="SAM" id="MobiDB-lite"/>
    </source>
</evidence>
<evidence type="ECO:0000313" key="4">
    <source>
        <dbReference type="EMBL" id="PNS21793.1"/>
    </source>
</evidence>
<dbReference type="OrthoDB" id="9995434at2759"/>
<organism evidence="4 5">
    <name type="scientific">Sphaceloma murrayae</name>
    <dbReference type="NCBI Taxonomy" id="2082308"/>
    <lineage>
        <taxon>Eukaryota</taxon>
        <taxon>Fungi</taxon>
        <taxon>Dikarya</taxon>
        <taxon>Ascomycota</taxon>
        <taxon>Pezizomycotina</taxon>
        <taxon>Dothideomycetes</taxon>
        <taxon>Dothideomycetidae</taxon>
        <taxon>Myriangiales</taxon>
        <taxon>Elsinoaceae</taxon>
        <taxon>Sphaceloma</taxon>
    </lineage>
</organism>
<dbReference type="PANTHER" id="PTHR46112:SF2">
    <property type="entry name" value="XAA-PRO AMINOPEPTIDASE P-RELATED"/>
    <property type="match status" value="1"/>
</dbReference>
<dbReference type="PANTHER" id="PTHR46112">
    <property type="entry name" value="AMINOPEPTIDASE"/>
    <property type="match status" value="1"/>
</dbReference>
<dbReference type="Gene3D" id="3.90.230.10">
    <property type="entry name" value="Creatinase/methionine aminopeptidase superfamily"/>
    <property type="match status" value="1"/>
</dbReference>
<keyword evidence="5" id="KW-1185">Reference proteome</keyword>
<protein>
    <recommendedName>
        <fullName evidence="3">Peptidase M24 domain-containing protein</fullName>
    </recommendedName>
</protein>
<gene>
    <name evidence="4" type="ORF">CAC42_391</name>
</gene>
<dbReference type="Gene3D" id="3.40.350.10">
    <property type="entry name" value="Creatinase/prolidase N-terminal domain"/>
    <property type="match status" value="1"/>
</dbReference>
<feature type="domain" description="Peptidase M24" evidence="3">
    <location>
        <begin position="253"/>
        <end position="351"/>
    </location>
</feature>
<sequence length="523" mass="59336">MSRELSGDTVVDKAEPQVQQHNKNLHGQREKRILCSIVTVRILLGTLLSILAFATLQRQWPHRSDRLEKAQQCTTKHLRKHLNILDHAEPISKSEFLHRRDRLAAALYQSGIDAFVVEPGYTFQYYANVSQSDWEPWEPEERPFVMVVRPLMTNEGLHARTMFLAPSFEVGRARMLGIPAESELHIVPWEEHEDPFTVFRNEMFGGHNATVMIDEEMRDYISRGIQDAGLRTVGLSSAVEEVRQIKSPAEIEILRAVNSMTVEGIRALQRCIETGMRERDLITILDYAMQAIGFQNFFNIVLFDENAALPHGGFATGDKRLAKNTMILIDVGYHYLGYSSDVCRSFFISRFKSHWSVSTWYGSLINEYWPPSWRETGYPTSSPHEKTKEKNLALSAARKDVEEKIRVWNIVFDAQTAAAKAFKPNNSCADVDIAARTVIDDAGYNGTFTHRLGHGIGIKAHESPYLNKANKKTFLKPGMTFTNEPGIYLEGKFGARHEDIYLVTEDGEAELLSGKRATSPFEP</sequence>
<evidence type="ECO:0000313" key="5">
    <source>
        <dbReference type="Proteomes" id="UP000243797"/>
    </source>
</evidence>
<dbReference type="Proteomes" id="UP000243797">
    <property type="component" value="Unassembled WGS sequence"/>
</dbReference>
<dbReference type="InterPro" id="IPR029149">
    <property type="entry name" value="Creatin/AminoP/Spt16_N"/>
</dbReference>
<dbReference type="AlphaFoldDB" id="A0A2K1R3N3"/>
<dbReference type="SUPFAM" id="SSF55920">
    <property type="entry name" value="Creatinase/aminopeptidase"/>
    <property type="match status" value="1"/>
</dbReference>
<reference evidence="4 5" key="1">
    <citation type="submission" date="2017-06" db="EMBL/GenBank/DDBJ databases">
        <title>Draft genome sequence of a variant of Elsinoe murrayae.</title>
        <authorList>
            <person name="Cheng Q."/>
        </authorList>
    </citation>
    <scope>NUCLEOTIDE SEQUENCE [LARGE SCALE GENOMIC DNA]</scope>
    <source>
        <strain evidence="4 5">CQ-2017a</strain>
    </source>
</reference>
<dbReference type="InterPro" id="IPR000994">
    <property type="entry name" value="Pept_M24"/>
</dbReference>
<dbReference type="SUPFAM" id="SSF53092">
    <property type="entry name" value="Creatinase/prolidase N-terminal domain"/>
    <property type="match status" value="1"/>
</dbReference>
<dbReference type="Pfam" id="PF00557">
    <property type="entry name" value="Peptidase_M24"/>
    <property type="match status" value="2"/>
</dbReference>
<name>A0A2K1R3N3_9PEZI</name>
<dbReference type="EMBL" id="NKHZ01000001">
    <property type="protein sequence ID" value="PNS21793.1"/>
    <property type="molecule type" value="Genomic_DNA"/>
</dbReference>
<comment type="caution">
    <text evidence="4">The sequence shown here is derived from an EMBL/GenBank/DDBJ whole genome shotgun (WGS) entry which is preliminary data.</text>
</comment>
<feature type="compositionally biased region" description="Basic and acidic residues" evidence="1">
    <location>
        <begin position="1"/>
        <end position="15"/>
    </location>
</feature>
<dbReference type="InterPro" id="IPR050659">
    <property type="entry name" value="Peptidase_M24B"/>
</dbReference>
<evidence type="ECO:0000256" key="2">
    <source>
        <dbReference type="SAM" id="Phobius"/>
    </source>
</evidence>